<evidence type="ECO:0000313" key="3">
    <source>
        <dbReference type="Proteomes" id="UP000308267"/>
    </source>
</evidence>
<sequence>MDAGRRLSTTHPTLRESIEPDGSPCSLGTSENTRGDDDEAHRISLLEMAIEKVTAERDQLSKLFKSFYVYVQKQHSGNISELWRHLSPVSSPRPTRRRKNYDTFW</sequence>
<reference evidence="2 3" key="1">
    <citation type="journal article" date="2019" name="BMC Genomics">
        <title>New insights from Opisthorchis felineus genome: update on genomics of the epidemiologically important liver flukes.</title>
        <authorList>
            <person name="Ershov N.I."/>
            <person name="Mordvinov V.A."/>
            <person name="Prokhortchouk E.B."/>
            <person name="Pakharukova M.Y."/>
            <person name="Gunbin K.V."/>
            <person name="Ustyantsev K."/>
            <person name="Genaev M.A."/>
            <person name="Blinov A.G."/>
            <person name="Mazur A."/>
            <person name="Boulygina E."/>
            <person name="Tsygankova S."/>
            <person name="Khrameeva E."/>
            <person name="Chekanov N."/>
            <person name="Fan G."/>
            <person name="Xiao A."/>
            <person name="Zhang H."/>
            <person name="Xu X."/>
            <person name="Yang H."/>
            <person name="Solovyev V."/>
            <person name="Lee S.M."/>
            <person name="Liu X."/>
            <person name="Afonnikov D.A."/>
            <person name="Skryabin K.G."/>
        </authorList>
    </citation>
    <scope>NUCLEOTIDE SEQUENCE [LARGE SCALE GENOMIC DNA]</scope>
    <source>
        <strain evidence="2">AK-0245</strain>
        <tissue evidence="2">Whole organism</tissue>
    </source>
</reference>
<dbReference type="AlphaFoldDB" id="A0A4S2MFD0"/>
<proteinExistence type="predicted"/>
<name>A0A4S2MFD0_OPIFE</name>
<keyword evidence="3" id="KW-1185">Reference proteome</keyword>
<organism evidence="2 3">
    <name type="scientific">Opisthorchis felineus</name>
    <dbReference type="NCBI Taxonomy" id="147828"/>
    <lineage>
        <taxon>Eukaryota</taxon>
        <taxon>Metazoa</taxon>
        <taxon>Spiralia</taxon>
        <taxon>Lophotrochozoa</taxon>
        <taxon>Platyhelminthes</taxon>
        <taxon>Trematoda</taxon>
        <taxon>Digenea</taxon>
        <taxon>Opisthorchiida</taxon>
        <taxon>Opisthorchiata</taxon>
        <taxon>Opisthorchiidae</taxon>
        <taxon>Opisthorchis</taxon>
    </lineage>
</organism>
<accession>A0A4S2MFD0</accession>
<feature type="region of interest" description="Disordered" evidence="1">
    <location>
        <begin position="1"/>
        <end position="39"/>
    </location>
</feature>
<dbReference type="EMBL" id="SJOL01002420">
    <property type="protein sequence ID" value="TGZ73749.1"/>
    <property type="molecule type" value="Genomic_DNA"/>
</dbReference>
<dbReference type="STRING" id="147828.A0A4S2MFD0"/>
<dbReference type="OrthoDB" id="10518492at2759"/>
<comment type="caution">
    <text evidence="2">The sequence shown here is derived from an EMBL/GenBank/DDBJ whole genome shotgun (WGS) entry which is preliminary data.</text>
</comment>
<gene>
    <name evidence="2" type="ORF">CRM22_001333</name>
</gene>
<evidence type="ECO:0000313" key="2">
    <source>
        <dbReference type="EMBL" id="TGZ73749.1"/>
    </source>
</evidence>
<evidence type="ECO:0000256" key="1">
    <source>
        <dbReference type="SAM" id="MobiDB-lite"/>
    </source>
</evidence>
<dbReference type="Proteomes" id="UP000308267">
    <property type="component" value="Unassembled WGS sequence"/>
</dbReference>
<protein>
    <submittedName>
        <fullName evidence="2">Uncharacterized protein</fullName>
    </submittedName>
</protein>